<dbReference type="SUPFAM" id="SSF74788">
    <property type="entry name" value="Cullin repeat-like"/>
    <property type="match status" value="1"/>
</dbReference>
<dbReference type="OrthoDB" id="1922221at2759"/>
<organism evidence="4 5">
    <name type="scientific">Ogataea philodendri</name>
    <dbReference type="NCBI Taxonomy" id="1378263"/>
    <lineage>
        <taxon>Eukaryota</taxon>
        <taxon>Fungi</taxon>
        <taxon>Dikarya</taxon>
        <taxon>Ascomycota</taxon>
        <taxon>Saccharomycotina</taxon>
        <taxon>Pichiomycetes</taxon>
        <taxon>Pichiales</taxon>
        <taxon>Pichiaceae</taxon>
        <taxon>Ogataea</taxon>
    </lineage>
</organism>
<dbReference type="InterPro" id="IPR046364">
    <property type="entry name" value="Exo70_C"/>
</dbReference>
<name>A0A9P8NWF0_9ASCO</name>
<keyword evidence="5" id="KW-1185">Reference proteome</keyword>
<dbReference type="Pfam" id="PF03081">
    <property type="entry name" value="Exo70_C"/>
    <property type="match status" value="1"/>
</dbReference>
<dbReference type="GO" id="GO:0005546">
    <property type="term" value="F:phosphatidylinositol-4,5-bisphosphate binding"/>
    <property type="evidence" value="ECO:0007669"/>
    <property type="project" value="InterPro"/>
</dbReference>
<protein>
    <recommendedName>
        <fullName evidence="3">Exocyst complex subunit Exo70 C-terminal domain-containing protein</fullName>
    </recommendedName>
</protein>
<comment type="caution">
    <text evidence="4">The sequence shown here is derived from an EMBL/GenBank/DDBJ whole genome shotgun (WGS) entry which is preliminary data.</text>
</comment>
<dbReference type="Gene3D" id="1.20.1280.170">
    <property type="entry name" value="Exocyst complex component Exo70"/>
    <property type="match status" value="1"/>
</dbReference>
<reference evidence="4" key="1">
    <citation type="journal article" date="2021" name="Open Biol.">
        <title>Shared evolutionary footprints suggest mitochondrial oxidative damage underlies multiple complex I losses in fungi.</title>
        <authorList>
            <person name="Schikora-Tamarit M.A."/>
            <person name="Marcet-Houben M."/>
            <person name="Nosek J."/>
            <person name="Gabaldon T."/>
        </authorList>
    </citation>
    <scope>NUCLEOTIDE SEQUENCE</scope>
    <source>
        <strain evidence="4">CBS6075</strain>
    </source>
</reference>
<evidence type="ECO:0000259" key="3">
    <source>
        <dbReference type="Pfam" id="PF03081"/>
    </source>
</evidence>
<accession>A0A9P8NWF0</accession>
<evidence type="ECO:0000256" key="1">
    <source>
        <dbReference type="ARBA" id="ARBA00006756"/>
    </source>
</evidence>
<sequence length="609" mass="69870">MSLNGPMKTVADAKVSIDVDEADMSVLEESLSLTQELTNALSAKLYAVSTSNASAIKSINPLMTKINRLKLQQKNFQDTFKLVESIKDYAQDISKLDKSIKTFGSLQSAPQITNYCQIIDKYQSIQSDLESRKLNDFEGLKKGLDNSIRDAEVTLKFEFINGLKLLSKRLKNNDNTYTQDENDIISRLKIIYGYMKRSRNKNLLDTLIKERADFNLSTLRSLNLDPPALVKDQTYYYDGDKHDKYFIKFAKTLQSLLYGEPHFLSKFFDDFNQVNQLLFEVLSSSLELFVKQFNSLSSFVEIHKSSYNSMYFEIDHGLSLVLGAFKRLSLLIPRQIEDLEAVSLSQCQSVFSEMFKYIDQRYSDMVVGESVNETLNNTFMSLISRTNKFSVFHEYQLKAIAKMSNGSWLPQSKPPGFQEIKGASSDPSYLLSVFYGDVIEYNLLQLERKYRSKMNDEDLGILLLFNLDGLQNLLDNSGQLKQVLGRNGLQRLDKLKKKSMEKATVEWTRMTTKLMQASTRQGDSFNLSPKELGKLIDEFNKTFEENFKKMQNKKLPPFFKKQLNQDINKMLVPAYRVFYTNFTNGSSKSVAKHFKYDINGLQNKIASLG</sequence>
<dbReference type="InterPro" id="IPR016159">
    <property type="entry name" value="Cullin_repeat-like_dom_sf"/>
</dbReference>
<dbReference type="Gene3D" id="1.20.1310.30">
    <property type="match status" value="1"/>
</dbReference>
<gene>
    <name evidence="4" type="ORF">OGAPHI_007033</name>
</gene>
<dbReference type="AlphaFoldDB" id="A0A9P8NWF0"/>
<dbReference type="GO" id="GO:0006887">
    <property type="term" value="P:exocytosis"/>
    <property type="evidence" value="ECO:0007669"/>
    <property type="project" value="InterPro"/>
</dbReference>
<dbReference type="GeneID" id="70238997"/>
<dbReference type="EMBL" id="JAEUBE010000504">
    <property type="protein sequence ID" value="KAH3660447.1"/>
    <property type="molecule type" value="Genomic_DNA"/>
</dbReference>
<dbReference type="Gene3D" id="1.20.58.1150">
    <property type="match status" value="1"/>
</dbReference>
<proteinExistence type="inferred from homology"/>
<evidence type="ECO:0000313" key="4">
    <source>
        <dbReference type="EMBL" id="KAH3660447.1"/>
    </source>
</evidence>
<feature type="domain" description="Exocyst complex subunit Exo70 C-terminal" evidence="3">
    <location>
        <begin position="247"/>
        <end position="606"/>
    </location>
</feature>
<dbReference type="Proteomes" id="UP000769157">
    <property type="component" value="Unassembled WGS sequence"/>
</dbReference>
<reference evidence="4" key="2">
    <citation type="submission" date="2021-01" db="EMBL/GenBank/DDBJ databases">
        <authorList>
            <person name="Schikora-Tamarit M.A."/>
        </authorList>
    </citation>
    <scope>NUCLEOTIDE SEQUENCE</scope>
    <source>
        <strain evidence="4">CBS6075</strain>
    </source>
</reference>
<dbReference type="RefSeq" id="XP_046058150.1">
    <property type="nucleotide sequence ID" value="XM_046208385.1"/>
</dbReference>
<dbReference type="GO" id="GO:0000145">
    <property type="term" value="C:exocyst"/>
    <property type="evidence" value="ECO:0007669"/>
    <property type="project" value="InterPro"/>
</dbReference>
<evidence type="ECO:0000256" key="2">
    <source>
        <dbReference type="ARBA" id="ARBA00022448"/>
    </source>
</evidence>
<comment type="similarity">
    <text evidence="1">Belongs to the EXO70 family.</text>
</comment>
<dbReference type="Gene3D" id="1.10.357.60">
    <property type="match status" value="1"/>
</dbReference>
<evidence type="ECO:0000313" key="5">
    <source>
        <dbReference type="Proteomes" id="UP000769157"/>
    </source>
</evidence>
<keyword evidence="2" id="KW-0813">Transport</keyword>